<dbReference type="SUPFAM" id="SSF47473">
    <property type="entry name" value="EF-hand"/>
    <property type="match status" value="1"/>
</dbReference>
<evidence type="ECO:0000313" key="2">
    <source>
        <dbReference type="EMBL" id="CAF1163514.1"/>
    </source>
</evidence>
<dbReference type="EMBL" id="CAJNOV010004140">
    <property type="protein sequence ID" value="CAF1163514.1"/>
    <property type="molecule type" value="Genomic_DNA"/>
</dbReference>
<dbReference type="InterPro" id="IPR011992">
    <property type="entry name" value="EF-hand-dom_pair"/>
</dbReference>
<feature type="domain" description="EF-hand" evidence="1">
    <location>
        <begin position="64"/>
        <end position="99"/>
    </location>
</feature>
<evidence type="ECO:0000313" key="5">
    <source>
        <dbReference type="Proteomes" id="UP000663834"/>
    </source>
</evidence>
<dbReference type="GO" id="GO:0005509">
    <property type="term" value="F:calcium ion binding"/>
    <property type="evidence" value="ECO:0007669"/>
    <property type="project" value="InterPro"/>
</dbReference>
<dbReference type="EMBL" id="CAJNOW010006819">
    <property type="protein sequence ID" value="CAF1498089.1"/>
    <property type="molecule type" value="Genomic_DNA"/>
</dbReference>
<protein>
    <recommendedName>
        <fullName evidence="1">EF-hand domain-containing protein</fullName>
    </recommendedName>
</protein>
<dbReference type="AlphaFoldDB" id="A0A815T6Y7"/>
<dbReference type="OrthoDB" id="10269903at2759"/>
<dbReference type="Proteomes" id="UP000681967">
    <property type="component" value="Unassembled WGS sequence"/>
</dbReference>
<gene>
    <name evidence="4" type="ORF">BYL167_LOCUS20335</name>
    <name evidence="2" type="ORF">CJN711_LOCUS10133</name>
    <name evidence="3" type="ORF">KQP761_LOCUS14478</name>
</gene>
<dbReference type="InterPro" id="IPR002048">
    <property type="entry name" value="EF_hand_dom"/>
</dbReference>
<evidence type="ECO:0000313" key="3">
    <source>
        <dbReference type="EMBL" id="CAF1498089.1"/>
    </source>
</evidence>
<dbReference type="PROSITE" id="PS50222">
    <property type="entry name" value="EF_HAND_2"/>
    <property type="match status" value="1"/>
</dbReference>
<reference evidence="3" key="1">
    <citation type="submission" date="2021-02" db="EMBL/GenBank/DDBJ databases">
        <authorList>
            <person name="Nowell W R."/>
        </authorList>
    </citation>
    <scope>NUCLEOTIDE SEQUENCE</scope>
</reference>
<evidence type="ECO:0000259" key="1">
    <source>
        <dbReference type="PROSITE" id="PS50222"/>
    </source>
</evidence>
<name>A0A815T6Y7_9BILA</name>
<comment type="caution">
    <text evidence="3">The sequence shown here is derived from an EMBL/GenBank/DDBJ whole genome shotgun (WGS) entry which is preliminary data.</text>
</comment>
<sequence length="119" mass="14238">MPSKHTNYELKIVNWDGSQIIDVEYKFEDIHANNGSRFTRRIYVNGPDYGRISSRNMPFMFVRQAHDDMAEVFRLLDRYYSGAINIEELVAFLPWIAANTNRHINFHQIQRFAKNRHYK</sequence>
<proteinExistence type="predicted"/>
<dbReference type="Proteomes" id="UP000663855">
    <property type="component" value="Unassembled WGS sequence"/>
</dbReference>
<evidence type="ECO:0000313" key="4">
    <source>
        <dbReference type="EMBL" id="CAF4126584.1"/>
    </source>
</evidence>
<organism evidence="3 5">
    <name type="scientific">Rotaria magnacalcarata</name>
    <dbReference type="NCBI Taxonomy" id="392030"/>
    <lineage>
        <taxon>Eukaryota</taxon>
        <taxon>Metazoa</taxon>
        <taxon>Spiralia</taxon>
        <taxon>Gnathifera</taxon>
        <taxon>Rotifera</taxon>
        <taxon>Eurotatoria</taxon>
        <taxon>Bdelloidea</taxon>
        <taxon>Philodinida</taxon>
        <taxon>Philodinidae</taxon>
        <taxon>Rotaria</taxon>
    </lineage>
</organism>
<dbReference type="Proteomes" id="UP000663834">
    <property type="component" value="Unassembled WGS sequence"/>
</dbReference>
<dbReference type="EMBL" id="CAJOBH010008912">
    <property type="protein sequence ID" value="CAF4126584.1"/>
    <property type="molecule type" value="Genomic_DNA"/>
</dbReference>
<accession>A0A815T6Y7</accession>